<protein>
    <submittedName>
        <fullName evidence="1">Uncharacterized protein</fullName>
    </submittedName>
</protein>
<dbReference type="KEGG" id="fox:FOXG_22713"/>
<dbReference type="EMBL" id="DS231738">
    <property type="protein sequence ID" value="KNB20003.1"/>
    <property type="molecule type" value="Genomic_DNA"/>
</dbReference>
<dbReference type="VEuPathDB" id="FungiDB:FOXG_22713"/>
<evidence type="ECO:0000313" key="2">
    <source>
        <dbReference type="Proteomes" id="UP000009097"/>
    </source>
</evidence>
<name>A0A0J9WAU7_FUSO4</name>
<reference evidence="1" key="2">
    <citation type="journal article" date="2010" name="Nature">
        <title>Comparative genomics reveals mobile pathogenicity chromosomes in Fusarium.</title>
        <authorList>
            <person name="Ma L.J."/>
            <person name="van der Does H.C."/>
            <person name="Borkovich K.A."/>
            <person name="Coleman J.J."/>
            <person name="Daboussi M.J."/>
            <person name="Di Pietro A."/>
            <person name="Dufresne M."/>
            <person name="Freitag M."/>
            <person name="Grabherr M."/>
            <person name="Henrissat B."/>
            <person name="Houterman P.M."/>
            <person name="Kang S."/>
            <person name="Shim W.B."/>
            <person name="Woloshuk C."/>
            <person name="Xie X."/>
            <person name="Xu J.R."/>
            <person name="Antoniw J."/>
            <person name="Baker S.E."/>
            <person name="Bluhm B.H."/>
            <person name="Breakspear A."/>
            <person name="Brown D.W."/>
            <person name="Butchko R.A."/>
            <person name="Chapman S."/>
            <person name="Coulson R."/>
            <person name="Coutinho P.M."/>
            <person name="Danchin E.G."/>
            <person name="Diener A."/>
            <person name="Gale L.R."/>
            <person name="Gardiner D.M."/>
            <person name="Goff S."/>
            <person name="Hammond-Kosack K.E."/>
            <person name="Hilburn K."/>
            <person name="Hua-Van A."/>
            <person name="Jonkers W."/>
            <person name="Kazan K."/>
            <person name="Kodira C.D."/>
            <person name="Koehrsen M."/>
            <person name="Kumar L."/>
            <person name="Lee Y.H."/>
            <person name="Li L."/>
            <person name="Manners J.M."/>
            <person name="Miranda-Saavedra D."/>
            <person name="Mukherjee M."/>
            <person name="Park G."/>
            <person name="Park J."/>
            <person name="Park S.Y."/>
            <person name="Proctor R.H."/>
            <person name="Regev A."/>
            <person name="Ruiz-Roldan M.C."/>
            <person name="Sain D."/>
            <person name="Sakthikumar S."/>
            <person name="Sykes S."/>
            <person name="Schwartz D.C."/>
            <person name="Turgeon B.G."/>
            <person name="Wapinski I."/>
            <person name="Yoder O."/>
            <person name="Young S."/>
            <person name="Zeng Q."/>
            <person name="Zhou S."/>
            <person name="Galagan J."/>
            <person name="Cuomo C.A."/>
            <person name="Kistler H.C."/>
            <person name="Rep M."/>
        </authorList>
    </citation>
    <scope>NUCLEOTIDE SEQUENCE [LARGE SCALE GENOMIC DNA]</scope>
    <source>
        <strain evidence="1">4287</strain>
    </source>
</reference>
<dbReference type="RefSeq" id="XP_018258048.1">
    <property type="nucleotide sequence ID" value="XM_018403124.1"/>
</dbReference>
<sequence length="34" mass="3853">MTRLVGMDGSSQDQCTALWLGDYVERCVKHHGMQ</sequence>
<organism evidence="1 2">
    <name type="scientific">Fusarium oxysporum f. sp. lycopersici (strain 4287 / CBS 123668 / FGSC 9935 / NRRL 34936)</name>
    <name type="common">Fusarium vascular wilt of tomato</name>
    <dbReference type="NCBI Taxonomy" id="426428"/>
    <lineage>
        <taxon>Eukaryota</taxon>
        <taxon>Fungi</taxon>
        <taxon>Dikarya</taxon>
        <taxon>Ascomycota</taxon>
        <taxon>Pezizomycotina</taxon>
        <taxon>Sordariomycetes</taxon>
        <taxon>Hypocreomycetidae</taxon>
        <taxon>Hypocreales</taxon>
        <taxon>Nectriaceae</taxon>
        <taxon>Fusarium</taxon>
        <taxon>Fusarium oxysporum species complex</taxon>
    </lineage>
</organism>
<reference evidence="1" key="1">
    <citation type="submission" date="2007-04" db="EMBL/GenBank/DDBJ databases">
        <authorList>
            <consortium name="The Broad Institute Genome Sequencing Platform"/>
            <person name="Birren B."/>
            <person name="Lander E."/>
            <person name="Galagan J."/>
            <person name="Nusbaum C."/>
            <person name="Devon K."/>
            <person name="Ma L.-J."/>
            <person name="Jaffe D."/>
            <person name="Butler J."/>
            <person name="Alvarez P."/>
            <person name="Gnerre S."/>
            <person name="Grabherr M."/>
            <person name="Kleber M."/>
            <person name="Mauceli E."/>
            <person name="Brockman W."/>
            <person name="MacCallum I.A."/>
            <person name="Young S."/>
            <person name="LaButti K."/>
            <person name="DeCaprio D."/>
            <person name="Crawford M."/>
            <person name="Koehrsen M."/>
            <person name="Engels R."/>
            <person name="Montgomery P."/>
            <person name="Pearson M."/>
            <person name="Howarth C."/>
            <person name="Larson L."/>
            <person name="White J."/>
            <person name="O'Leary S."/>
            <person name="Kodira C."/>
            <person name="Zeng Q."/>
            <person name="Yandava C."/>
            <person name="Alvarado L."/>
            <person name="Kistler C."/>
            <person name="Shim W.-B."/>
            <person name="Kang S."/>
            <person name="Woloshuk C."/>
        </authorList>
    </citation>
    <scope>NUCLEOTIDE SEQUENCE</scope>
    <source>
        <strain evidence="1">4287</strain>
    </source>
</reference>
<proteinExistence type="predicted"/>
<dbReference type="GeneID" id="28963419"/>
<gene>
    <name evidence="1" type="ORF">FOXG_22713</name>
</gene>
<accession>A0A0J9WAU7</accession>
<dbReference type="AlphaFoldDB" id="A0A0J9WAU7"/>
<evidence type="ECO:0000313" key="1">
    <source>
        <dbReference type="EMBL" id="KNB20003.1"/>
    </source>
</evidence>
<dbReference type="Proteomes" id="UP000009097">
    <property type="component" value="Unassembled WGS sequence"/>
</dbReference>